<feature type="domain" description="Serine/threonine specific protein phosphatases" evidence="2">
    <location>
        <begin position="104"/>
        <end position="297"/>
    </location>
</feature>
<keyword evidence="4" id="KW-1185">Reference proteome</keyword>
<dbReference type="SMART" id="SM00156">
    <property type="entry name" value="PP2Ac"/>
    <property type="match status" value="1"/>
</dbReference>
<feature type="compositionally biased region" description="Basic and acidic residues" evidence="1">
    <location>
        <begin position="30"/>
        <end position="44"/>
    </location>
</feature>
<dbReference type="Pfam" id="PF00149">
    <property type="entry name" value="Metallophos"/>
    <property type="match status" value="1"/>
</dbReference>
<protein>
    <recommendedName>
        <fullName evidence="2">Serine/threonine specific protein phosphatases domain-containing protein</fullName>
    </recommendedName>
</protein>
<organism evidence="3 4">
    <name type="scientific">Pristionchus mayeri</name>
    <dbReference type="NCBI Taxonomy" id="1317129"/>
    <lineage>
        <taxon>Eukaryota</taxon>
        <taxon>Metazoa</taxon>
        <taxon>Ecdysozoa</taxon>
        <taxon>Nematoda</taxon>
        <taxon>Chromadorea</taxon>
        <taxon>Rhabditida</taxon>
        <taxon>Rhabditina</taxon>
        <taxon>Diplogasteromorpha</taxon>
        <taxon>Diplogasteroidea</taxon>
        <taxon>Neodiplogasteridae</taxon>
        <taxon>Pristionchus</taxon>
    </lineage>
</organism>
<dbReference type="InterPro" id="IPR006186">
    <property type="entry name" value="Ser/Thr-sp_prot-phosphatase"/>
</dbReference>
<dbReference type="Gene3D" id="3.60.21.10">
    <property type="match status" value="1"/>
</dbReference>
<dbReference type="PANTHER" id="PTHR11668">
    <property type="entry name" value="SERINE/THREONINE PROTEIN PHOSPHATASE"/>
    <property type="match status" value="1"/>
</dbReference>
<name>A0AAN4ZAS5_9BILA</name>
<evidence type="ECO:0000313" key="3">
    <source>
        <dbReference type="EMBL" id="GMR36534.1"/>
    </source>
</evidence>
<evidence type="ECO:0000256" key="1">
    <source>
        <dbReference type="SAM" id="MobiDB-lite"/>
    </source>
</evidence>
<dbReference type="PRINTS" id="PR00114">
    <property type="entry name" value="STPHPHTASE"/>
</dbReference>
<comment type="caution">
    <text evidence="3">The sequence shown here is derived from an EMBL/GenBank/DDBJ whole genome shotgun (WGS) entry which is preliminary data.</text>
</comment>
<feature type="non-terminal residue" evidence="3">
    <location>
        <position position="1"/>
    </location>
</feature>
<dbReference type="GO" id="GO:0005634">
    <property type="term" value="C:nucleus"/>
    <property type="evidence" value="ECO:0007669"/>
    <property type="project" value="TreeGrafter"/>
</dbReference>
<dbReference type="GO" id="GO:0005737">
    <property type="term" value="C:cytoplasm"/>
    <property type="evidence" value="ECO:0007669"/>
    <property type="project" value="TreeGrafter"/>
</dbReference>
<accession>A0AAN4ZAS5</accession>
<feature type="region of interest" description="Disordered" evidence="1">
    <location>
        <begin position="30"/>
        <end position="54"/>
    </location>
</feature>
<evidence type="ECO:0000313" key="4">
    <source>
        <dbReference type="Proteomes" id="UP001328107"/>
    </source>
</evidence>
<dbReference type="EMBL" id="BTRK01000002">
    <property type="protein sequence ID" value="GMR36534.1"/>
    <property type="molecule type" value="Genomic_DNA"/>
</dbReference>
<dbReference type="SUPFAM" id="SSF56300">
    <property type="entry name" value="Metallo-dependent phosphatases"/>
    <property type="match status" value="1"/>
</dbReference>
<dbReference type="PANTHER" id="PTHR11668:SF290">
    <property type="entry name" value="SERINE_THREONINE SPECIFIC PROTEIN PHOSPHATASES DOMAIN-CONTAINING PROTEIN"/>
    <property type="match status" value="1"/>
</dbReference>
<dbReference type="AlphaFoldDB" id="A0AAN4ZAS5"/>
<dbReference type="Proteomes" id="UP001328107">
    <property type="component" value="Unassembled WGS sequence"/>
</dbReference>
<proteinExistence type="predicted"/>
<gene>
    <name evidence="3" type="ORF">PMAYCL1PPCAC_06729</name>
</gene>
<dbReference type="InterPro" id="IPR050341">
    <property type="entry name" value="PP1_catalytic_subunit"/>
</dbReference>
<evidence type="ECO:0000259" key="2">
    <source>
        <dbReference type="SMART" id="SM00156"/>
    </source>
</evidence>
<dbReference type="InterPro" id="IPR004843">
    <property type="entry name" value="Calcineurin-like_PHP"/>
</dbReference>
<dbReference type="InterPro" id="IPR029052">
    <property type="entry name" value="Metallo-depent_PP-like"/>
</dbReference>
<sequence length="297" mass="34126">YTSPNVTGFFTSFNLMMETIKEIEKWDHEKEMNREKEDKMNARREKTKKKHGRPEVDKDLTINRIIANRQASEHFNSKVFRDVPTRLTDLLIRLIEHGPYEFPFDPSELGDLFDMASEVLAEEPSVVEIDFGVHVIGNVEGSYIDLFRWFSTFGWPPKEKFVFLGGAIHPQNAFSLEVLALILALKMKMPNKVYLIRGYAEGQPLNMGDRFPPRISETLREVAAKALSRLPLAVLINKQILCIHSSLPNGMTTVDEINQIRRPLVSYHKNSLEAYLFDAVPDLILQKPIDQIGDNRE</sequence>
<reference evidence="4" key="1">
    <citation type="submission" date="2022-10" db="EMBL/GenBank/DDBJ databases">
        <title>Genome assembly of Pristionchus species.</title>
        <authorList>
            <person name="Yoshida K."/>
            <person name="Sommer R.J."/>
        </authorList>
    </citation>
    <scope>NUCLEOTIDE SEQUENCE [LARGE SCALE GENOMIC DNA]</scope>
    <source>
        <strain evidence="4">RS5460</strain>
    </source>
</reference>
<dbReference type="GO" id="GO:0004722">
    <property type="term" value="F:protein serine/threonine phosphatase activity"/>
    <property type="evidence" value="ECO:0007669"/>
    <property type="project" value="TreeGrafter"/>
</dbReference>